<name>A0AAV7RP30_PLEWA</name>
<evidence type="ECO:0000313" key="2">
    <source>
        <dbReference type="Proteomes" id="UP001066276"/>
    </source>
</evidence>
<dbReference type="EMBL" id="JANPWB010000009">
    <property type="protein sequence ID" value="KAJ1153517.1"/>
    <property type="molecule type" value="Genomic_DNA"/>
</dbReference>
<evidence type="ECO:0000313" key="1">
    <source>
        <dbReference type="EMBL" id="KAJ1153517.1"/>
    </source>
</evidence>
<sequence>MLPLCPRGSRVEVGTTARDEPPVACAILACSAAQFLAAIMPQRLYHFRPSSWTRELEQRACLSPLFSPCSGEPAVSSSAALLCLLIRGSFTATLLLCPLESGDGGGVSPCHGMVFSWRLYPSLPSFWTRGLEQRACVARMAGTSLPSFPLLRRAWRPPSLLLFCALSSAYASPLILLPHGQGDVDVGRIGTQWRNLEQLNSR</sequence>
<gene>
    <name evidence="1" type="ORF">NDU88_006276</name>
</gene>
<protein>
    <submittedName>
        <fullName evidence="1">Uncharacterized protein</fullName>
    </submittedName>
</protein>
<dbReference type="Proteomes" id="UP001066276">
    <property type="component" value="Chromosome 5"/>
</dbReference>
<organism evidence="1 2">
    <name type="scientific">Pleurodeles waltl</name>
    <name type="common">Iberian ribbed newt</name>
    <dbReference type="NCBI Taxonomy" id="8319"/>
    <lineage>
        <taxon>Eukaryota</taxon>
        <taxon>Metazoa</taxon>
        <taxon>Chordata</taxon>
        <taxon>Craniata</taxon>
        <taxon>Vertebrata</taxon>
        <taxon>Euteleostomi</taxon>
        <taxon>Amphibia</taxon>
        <taxon>Batrachia</taxon>
        <taxon>Caudata</taxon>
        <taxon>Salamandroidea</taxon>
        <taxon>Salamandridae</taxon>
        <taxon>Pleurodelinae</taxon>
        <taxon>Pleurodeles</taxon>
    </lineage>
</organism>
<comment type="caution">
    <text evidence="1">The sequence shown here is derived from an EMBL/GenBank/DDBJ whole genome shotgun (WGS) entry which is preliminary data.</text>
</comment>
<proteinExistence type="predicted"/>
<dbReference type="AlphaFoldDB" id="A0AAV7RP30"/>
<reference evidence="1" key="1">
    <citation type="journal article" date="2022" name="bioRxiv">
        <title>Sequencing and chromosome-scale assembly of the giantPleurodeles waltlgenome.</title>
        <authorList>
            <person name="Brown T."/>
            <person name="Elewa A."/>
            <person name="Iarovenko S."/>
            <person name="Subramanian E."/>
            <person name="Araus A.J."/>
            <person name="Petzold A."/>
            <person name="Susuki M."/>
            <person name="Suzuki K.-i.T."/>
            <person name="Hayashi T."/>
            <person name="Toyoda A."/>
            <person name="Oliveira C."/>
            <person name="Osipova E."/>
            <person name="Leigh N.D."/>
            <person name="Simon A."/>
            <person name="Yun M.H."/>
        </authorList>
    </citation>
    <scope>NUCLEOTIDE SEQUENCE</scope>
    <source>
        <strain evidence="1">20211129_DDA</strain>
        <tissue evidence="1">Liver</tissue>
    </source>
</reference>
<keyword evidence="2" id="KW-1185">Reference proteome</keyword>
<accession>A0AAV7RP30</accession>